<name>R7UW57_CAPTE</name>
<dbReference type="EMBL" id="KB299289">
    <property type="protein sequence ID" value="ELU08167.1"/>
    <property type="molecule type" value="Genomic_DNA"/>
</dbReference>
<evidence type="ECO:0000313" key="5">
    <source>
        <dbReference type="Proteomes" id="UP000014760"/>
    </source>
</evidence>
<feature type="region of interest" description="Disordered" evidence="1">
    <location>
        <begin position="363"/>
        <end position="384"/>
    </location>
</feature>
<protein>
    <recommendedName>
        <fullName evidence="2">Inositol polyphosphate-related phosphatase domain-containing protein</fullName>
    </recommendedName>
</protein>
<dbReference type="OrthoDB" id="2248459at2759"/>
<dbReference type="InterPro" id="IPR000300">
    <property type="entry name" value="IPPc"/>
</dbReference>
<feature type="domain" description="Inositol polyphosphate-related phosphatase" evidence="2">
    <location>
        <begin position="23"/>
        <end position="342"/>
    </location>
</feature>
<dbReference type="EMBL" id="AMQN01006842">
    <property type="status" value="NOT_ANNOTATED_CDS"/>
    <property type="molecule type" value="Genomic_DNA"/>
</dbReference>
<dbReference type="STRING" id="283909.R7UW57"/>
<dbReference type="OMA" id="HDYDSID"/>
<keyword evidence="5" id="KW-1185">Reference proteome</keyword>
<dbReference type="AlphaFoldDB" id="R7UW57"/>
<dbReference type="PANTHER" id="PTHR47039">
    <property type="entry name" value="INOSITOL POLYPHOSPHATE 5-PHOSPHATASE E"/>
    <property type="match status" value="1"/>
</dbReference>
<evidence type="ECO:0000256" key="1">
    <source>
        <dbReference type="SAM" id="MobiDB-lite"/>
    </source>
</evidence>
<dbReference type="Proteomes" id="UP000014760">
    <property type="component" value="Unassembled WGS sequence"/>
</dbReference>
<reference evidence="5" key="1">
    <citation type="submission" date="2012-12" db="EMBL/GenBank/DDBJ databases">
        <authorList>
            <person name="Hellsten U."/>
            <person name="Grimwood J."/>
            <person name="Chapman J.A."/>
            <person name="Shapiro H."/>
            <person name="Aerts A."/>
            <person name="Otillar R.P."/>
            <person name="Terry A.Y."/>
            <person name="Boore J.L."/>
            <person name="Simakov O."/>
            <person name="Marletaz F."/>
            <person name="Cho S.-J."/>
            <person name="Edsinger-Gonzales E."/>
            <person name="Havlak P."/>
            <person name="Kuo D.-H."/>
            <person name="Larsson T."/>
            <person name="Lv J."/>
            <person name="Arendt D."/>
            <person name="Savage R."/>
            <person name="Osoegawa K."/>
            <person name="de Jong P."/>
            <person name="Lindberg D.R."/>
            <person name="Seaver E.C."/>
            <person name="Weisblat D.A."/>
            <person name="Putnam N.H."/>
            <person name="Grigoriev I.V."/>
            <person name="Rokhsar D.S."/>
        </authorList>
    </citation>
    <scope>NUCLEOTIDE SEQUENCE</scope>
    <source>
        <strain evidence="5">I ESC-2004</strain>
    </source>
</reference>
<dbReference type="HOGENOM" id="CLU_011711_5_5_1"/>
<gene>
    <name evidence="3" type="ORF">CAPTEDRAFT_179440</name>
</gene>
<evidence type="ECO:0000313" key="3">
    <source>
        <dbReference type="EMBL" id="ELU08167.1"/>
    </source>
</evidence>
<dbReference type="GO" id="GO:0046856">
    <property type="term" value="P:phosphatidylinositol dephosphorylation"/>
    <property type="evidence" value="ECO:0007669"/>
    <property type="project" value="InterPro"/>
</dbReference>
<evidence type="ECO:0000259" key="2">
    <source>
        <dbReference type="SMART" id="SM00128"/>
    </source>
</evidence>
<dbReference type="SMART" id="SM00128">
    <property type="entry name" value="IPPc"/>
    <property type="match status" value="1"/>
</dbReference>
<dbReference type="Pfam" id="PF22669">
    <property type="entry name" value="Exo_endo_phos2"/>
    <property type="match status" value="1"/>
</dbReference>
<dbReference type="Gene3D" id="3.60.10.10">
    <property type="entry name" value="Endonuclease/exonuclease/phosphatase"/>
    <property type="match status" value="1"/>
</dbReference>
<dbReference type="SUPFAM" id="SSF56219">
    <property type="entry name" value="DNase I-like"/>
    <property type="match status" value="1"/>
</dbReference>
<sequence>MGSMNSNGSLLGSEELKRFFPEKKMRIFIGTWNMCELKALPDSVDDFLLPETSDYIHDAYVIGTQESTDLSEWEITLQETLGPQHVLFHSAAFGVLYLNVFIRRDLIWYCSVSEDASISTRNGPTGIKTKGGLGVCFTMFGTSFLFVNAHFTAHDGKAKERAADFKKICAGLSLPKQLPTANTSGTEGGSIDLSCEYRDVSSPDDVTARFDCVFWLGDLNFRLDKERERVDETVKGIETLEIPSYEDLIQYDELFKVRNQGLAFEKFNEGRIKFKPTYKYDVGTSDFNTKKMRIPSYTDRILYRVRKKGQISCLYYDSAHELMLSDHKPVYAMFEVDLRPGRDNVPLCGGQFKKDVWLEGNKRRATRSQGKTMTQKSSKICSIQ</sequence>
<dbReference type="InterPro" id="IPR036691">
    <property type="entry name" value="Endo/exonu/phosph_ase_sf"/>
</dbReference>
<dbReference type="PANTHER" id="PTHR47039:SF1">
    <property type="entry name" value="INOSITOL POLYPHOSPHATE 5-PHOSPHATASE E"/>
    <property type="match status" value="1"/>
</dbReference>
<reference evidence="4" key="3">
    <citation type="submission" date="2015-06" db="UniProtKB">
        <authorList>
            <consortium name="EnsemblMetazoa"/>
        </authorList>
    </citation>
    <scope>IDENTIFICATION</scope>
</reference>
<accession>R7UW57</accession>
<feature type="compositionally biased region" description="Polar residues" evidence="1">
    <location>
        <begin position="367"/>
        <end position="384"/>
    </location>
</feature>
<dbReference type="EnsemblMetazoa" id="CapteT179440">
    <property type="protein sequence ID" value="CapteP179440"/>
    <property type="gene ID" value="CapteG179440"/>
</dbReference>
<dbReference type="InterPro" id="IPR053321">
    <property type="entry name" value="IPP-5-Phosphatase_Type_IV"/>
</dbReference>
<evidence type="ECO:0000313" key="4">
    <source>
        <dbReference type="EnsemblMetazoa" id="CapteP179440"/>
    </source>
</evidence>
<organism evidence="3">
    <name type="scientific">Capitella teleta</name>
    <name type="common">Polychaete worm</name>
    <dbReference type="NCBI Taxonomy" id="283909"/>
    <lineage>
        <taxon>Eukaryota</taxon>
        <taxon>Metazoa</taxon>
        <taxon>Spiralia</taxon>
        <taxon>Lophotrochozoa</taxon>
        <taxon>Annelida</taxon>
        <taxon>Polychaeta</taxon>
        <taxon>Sedentaria</taxon>
        <taxon>Scolecida</taxon>
        <taxon>Capitellidae</taxon>
        <taxon>Capitella</taxon>
    </lineage>
</organism>
<proteinExistence type="predicted"/>
<reference evidence="3 5" key="2">
    <citation type="journal article" date="2013" name="Nature">
        <title>Insights into bilaterian evolution from three spiralian genomes.</title>
        <authorList>
            <person name="Simakov O."/>
            <person name="Marletaz F."/>
            <person name="Cho S.J."/>
            <person name="Edsinger-Gonzales E."/>
            <person name="Havlak P."/>
            <person name="Hellsten U."/>
            <person name="Kuo D.H."/>
            <person name="Larsson T."/>
            <person name="Lv J."/>
            <person name="Arendt D."/>
            <person name="Savage R."/>
            <person name="Osoegawa K."/>
            <person name="de Jong P."/>
            <person name="Grimwood J."/>
            <person name="Chapman J.A."/>
            <person name="Shapiro H."/>
            <person name="Aerts A."/>
            <person name="Otillar R.P."/>
            <person name="Terry A.Y."/>
            <person name="Boore J.L."/>
            <person name="Grigoriev I.V."/>
            <person name="Lindberg D.R."/>
            <person name="Seaver E.C."/>
            <person name="Weisblat D.A."/>
            <person name="Putnam N.H."/>
            <person name="Rokhsar D.S."/>
        </authorList>
    </citation>
    <scope>NUCLEOTIDE SEQUENCE</scope>
    <source>
        <strain evidence="3 5">I ESC-2004</strain>
    </source>
</reference>
<dbReference type="GO" id="GO:0016791">
    <property type="term" value="F:phosphatase activity"/>
    <property type="evidence" value="ECO:0007669"/>
    <property type="project" value="InterPro"/>
</dbReference>